<gene>
    <name evidence="2" type="ORF">Scep_007221</name>
</gene>
<sequence length="111" mass="12154">MDQTAKESFELALEVDNSNTCAYRSPSPSQPHFPISQPFKPIAYRPANPPYYHHPSQNTSYKEVPQQTSSPPSDPHPARTHELPPAPSSAAPSPPPRILSPSSPVQRQSTS</sequence>
<dbReference type="Proteomes" id="UP001419268">
    <property type="component" value="Unassembled WGS sequence"/>
</dbReference>
<evidence type="ECO:0000256" key="1">
    <source>
        <dbReference type="SAM" id="MobiDB-lite"/>
    </source>
</evidence>
<accession>A0AAP0PN09</accession>
<feature type="compositionally biased region" description="Pro residues" evidence="1">
    <location>
        <begin position="84"/>
        <end position="98"/>
    </location>
</feature>
<keyword evidence="3" id="KW-1185">Reference proteome</keyword>
<evidence type="ECO:0000313" key="2">
    <source>
        <dbReference type="EMBL" id="KAK9148464.1"/>
    </source>
</evidence>
<proteinExistence type="predicted"/>
<dbReference type="EMBL" id="JBBNAG010000003">
    <property type="protein sequence ID" value="KAK9148464.1"/>
    <property type="molecule type" value="Genomic_DNA"/>
</dbReference>
<feature type="region of interest" description="Disordered" evidence="1">
    <location>
        <begin position="22"/>
        <end position="111"/>
    </location>
</feature>
<evidence type="ECO:0000313" key="3">
    <source>
        <dbReference type="Proteomes" id="UP001419268"/>
    </source>
</evidence>
<organism evidence="2 3">
    <name type="scientific">Stephania cephalantha</name>
    <dbReference type="NCBI Taxonomy" id="152367"/>
    <lineage>
        <taxon>Eukaryota</taxon>
        <taxon>Viridiplantae</taxon>
        <taxon>Streptophyta</taxon>
        <taxon>Embryophyta</taxon>
        <taxon>Tracheophyta</taxon>
        <taxon>Spermatophyta</taxon>
        <taxon>Magnoliopsida</taxon>
        <taxon>Ranunculales</taxon>
        <taxon>Menispermaceae</taxon>
        <taxon>Menispermoideae</taxon>
        <taxon>Cissampelideae</taxon>
        <taxon>Stephania</taxon>
    </lineage>
</organism>
<dbReference type="AlphaFoldDB" id="A0AAP0PN09"/>
<protein>
    <submittedName>
        <fullName evidence="2">Uncharacterized protein</fullName>
    </submittedName>
</protein>
<name>A0AAP0PN09_9MAGN</name>
<feature type="compositionally biased region" description="Polar residues" evidence="1">
    <location>
        <begin position="55"/>
        <end position="71"/>
    </location>
</feature>
<reference evidence="2 3" key="1">
    <citation type="submission" date="2024-01" db="EMBL/GenBank/DDBJ databases">
        <title>Genome assemblies of Stephania.</title>
        <authorList>
            <person name="Yang L."/>
        </authorList>
    </citation>
    <scope>NUCLEOTIDE SEQUENCE [LARGE SCALE GENOMIC DNA]</scope>
    <source>
        <strain evidence="2">JXDWG</strain>
        <tissue evidence="2">Leaf</tissue>
    </source>
</reference>
<comment type="caution">
    <text evidence="2">The sequence shown here is derived from an EMBL/GenBank/DDBJ whole genome shotgun (WGS) entry which is preliminary data.</text>
</comment>